<accession>A0ABR8PNQ3</accession>
<protein>
    <submittedName>
        <fullName evidence="1">Uncharacterized protein</fullName>
    </submittedName>
</protein>
<dbReference type="EMBL" id="JACSQY010000018">
    <property type="protein sequence ID" value="MBD7909699.1"/>
    <property type="molecule type" value="Genomic_DNA"/>
</dbReference>
<keyword evidence="2" id="KW-1185">Reference proteome</keyword>
<comment type="caution">
    <text evidence="1">The sequence shown here is derived from an EMBL/GenBank/DDBJ whole genome shotgun (WGS) entry which is preliminary data.</text>
</comment>
<reference evidence="1 2" key="1">
    <citation type="submission" date="2020-08" db="EMBL/GenBank/DDBJ databases">
        <title>A Genomic Blueprint of the Chicken Gut Microbiome.</title>
        <authorList>
            <person name="Gilroy R."/>
            <person name="Ravi A."/>
            <person name="Getino M."/>
            <person name="Pursley I."/>
            <person name="Horton D.L."/>
            <person name="Alikhan N.-F."/>
            <person name="Baker D."/>
            <person name="Gharbi K."/>
            <person name="Hall N."/>
            <person name="Watson M."/>
            <person name="Adriaenssens E.M."/>
            <person name="Foster-Nyarko E."/>
            <person name="Jarju S."/>
            <person name="Secka A."/>
            <person name="Antonio M."/>
            <person name="Oren A."/>
            <person name="Chaudhuri R."/>
            <person name="La Ragione R.M."/>
            <person name="Hildebrand F."/>
            <person name="Pallen M.J."/>
        </authorList>
    </citation>
    <scope>NUCLEOTIDE SEQUENCE [LARGE SCALE GENOMIC DNA]</scope>
    <source>
        <strain evidence="1 2">Sa3CUA8</strain>
    </source>
</reference>
<gene>
    <name evidence="1" type="ORF">H9659_15280</name>
</gene>
<organism evidence="1 2">
    <name type="scientific">Sporosarcina gallistercoris</name>
    <dbReference type="NCBI Taxonomy" id="2762245"/>
    <lineage>
        <taxon>Bacteria</taxon>
        <taxon>Bacillati</taxon>
        <taxon>Bacillota</taxon>
        <taxon>Bacilli</taxon>
        <taxon>Bacillales</taxon>
        <taxon>Caryophanaceae</taxon>
        <taxon>Sporosarcina</taxon>
    </lineage>
</organism>
<name>A0ABR8PNQ3_9BACL</name>
<sequence>MLTSQFFKKNEKANQVFYHVAVFTNGSTDEDTSQAWTDQLMDAAENVATAEWIIAEEYDTGELAILKERFPAVDQQQPFFQINEIDYTEIQKEVEKMESTQKWRKFFNLIPLTDYLDIEDRIVSDASKSLLCTNDLDEAERFLVKQASIG</sequence>
<evidence type="ECO:0000313" key="1">
    <source>
        <dbReference type="EMBL" id="MBD7909699.1"/>
    </source>
</evidence>
<proteinExistence type="predicted"/>
<evidence type="ECO:0000313" key="2">
    <source>
        <dbReference type="Proteomes" id="UP000659496"/>
    </source>
</evidence>
<dbReference type="Proteomes" id="UP000659496">
    <property type="component" value="Unassembled WGS sequence"/>
</dbReference>